<sequence>MSPLKQTTWKEKADAKRADVLSNIPQEWVLAPKEIKEFRQDILGAPNKLLDPAELEITEISTATELAKKLATGELKSLDVAKAFMHRAAIATQLTNCGTEIFFEKGLQRAKELDEYFERHKKPSGPFHGLPISIKDSFNIEGIDTTLGFTEHIGNAKSLKQSSMVDLLYDLGAVLYIKTNIPQTMMTADSENNIFGRTLNPNNPTLTAGGSSGGEGAIVKQRGSILGVGTDIAGSIRIPSACCHTYGFKPSNHRLPFYTKDSEDTPFCFGIDVSSGPIANSFEDLKFFFETVVQQNPRKYDVTCSSLPLIPVKKNEQMKIGVLYEDPSLPVHPPVKRSLEAAAKILEDAGHKVIPLSSFPNFEDAWKTALSIYSIKVKGDVDFFEPLIKAQEPLIASLSQTGIEYYLPKLTDTLHETVSSLRKAKSFSQRWHDIFIEHELDVLIMPPAPSTAPPHDTYGIPPYTSMWNLVDYPAVVIPHGKAKHTPNDVAPELASHLEGMFARYVPEVYKDGLASIQIVSPKGTDEALLGAAEMIDTVLNANK</sequence>
<reference evidence="2" key="1">
    <citation type="journal article" date="2019" name="MBio">
        <title>Comparative genomics for the elucidation of multidrug resistance (MDR) in Candida lusitaniae.</title>
        <authorList>
            <person name="Kannan A."/>
            <person name="Asner S.A."/>
            <person name="Trachsel E."/>
            <person name="Kelly S."/>
            <person name="Parker J."/>
            <person name="Sanglard D."/>
        </authorList>
    </citation>
    <scope>NUCLEOTIDE SEQUENCE [LARGE SCALE GENOMIC DNA]</scope>
    <source>
        <strain evidence="2">P1</strain>
    </source>
</reference>
<accession>A0ACD0WF05</accession>
<dbReference type="EMBL" id="CP038484">
    <property type="protein sequence ID" value="QFZ26102.1"/>
    <property type="molecule type" value="Genomic_DNA"/>
</dbReference>
<protein>
    <submittedName>
        <fullName evidence="1">Acetamidase</fullName>
    </submittedName>
</protein>
<evidence type="ECO:0000313" key="2">
    <source>
        <dbReference type="Proteomes" id="UP000326582"/>
    </source>
</evidence>
<dbReference type="Proteomes" id="UP000326582">
    <property type="component" value="Chromosome 1"/>
</dbReference>
<gene>
    <name evidence="1" type="ORF">EJF14_11229</name>
</gene>
<organism evidence="1 2">
    <name type="scientific">Clavispora lusitaniae</name>
    <name type="common">Candida lusitaniae</name>
    <dbReference type="NCBI Taxonomy" id="36911"/>
    <lineage>
        <taxon>Eukaryota</taxon>
        <taxon>Fungi</taxon>
        <taxon>Dikarya</taxon>
        <taxon>Ascomycota</taxon>
        <taxon>Saccharomycotina</taxon>
        <taxon>Pichiomycetes</taxon>
        <taxon>Metschnikowiaceae</taxon>
        <taxon>Clavispora</taxon>
    </lineage>
</organism>
<evidence type="ECO:0000313" key="1">
    <source>
        <dbReference type="EMBL" id="QFZ26102.1"/>
    </source>
</evidence>
<name>A0ACD0WF05_CLALS</name>
<keyword evidence="2" id="KW-1185">Reference proteome</keyword>
<proteinExistence type="predicted"/>